<proteinExistence type="predicted"/>
<feature type="non-terminal residue" evidence="2">
    <location>
        <position position="239"/>
    </location>
</feature>
<evidence type="ECO:0000313" key="2">
    <source>
        <dbReference type="EMBL" id="KAF6755594.1"/>
    </source>
</evidence>
<comment type="caution">
    <text evidence="2">The sequence shown here is derived from an EMBL/GenBank/DDBJ whole genome shotgun (WGS) entry which is preliminary data.</text>
</comment>
<dbReference type="AlphaFoldDB" id="A0A8H6I024"/>
<protein>
    <submittedName>
        <fullName evidence="2">Uncharacterized protein</fullName>
    </submittedName>
</protein>
<keyword evidence="3" id="KW-1185">Reference proteome</keyword>
<reference evidence="2 3" key="1">
    <citation type="submission" date="2020-07" db="EMBL/GenBank/DDBJ databases">
        <title>Comparative genomics of pyrophilous fungi reveals a link between fire events and developmental genes.</title>
        <authorList>
            <consortium name="DOE Joint Genome Institute"/>
            <person name="Steindorff A.S."/>
            <person name="Carver A."/>
            <person name="Calhoun S."/>
            <person name="Stillman K."/>
            <person name="Liu H."/>
            <person name="Lipzen A."/>
            <person name="Pangilinan J."/>
            <person name="Labutti K."/>
            <person name="Bruns T.D."/>
            <person name="Grigoriev I.V."/>
        </authorList>
    </citation>
    <scope>NUCLEOTIDE SEQUENCE [LARGE SCALE GENOMIC DNA]</scope>
    <source>
        <strain evidence="2 3">CBS 144469</strain>
    </source>
</reference>
<dbReference type="OrthoDB" id="3224221at2759"/>
<gene>
    <name evidence="2" type="ORF">DFP72DRAFT_811284</name>
</gene>
<accession>A0A8H6I024</accession>
<organism evidence="2 3">
    <name type="scientific">Ephemerocybe angulata</name>
    <dbReference type="NCBI Taxonomy" id="980116"/>
    <lineage>
        <taxon>Eukaryota</taxon>
        <taxon>Fungi</taxon>
        <taxon>Dikarya</taxon>
        <taxon>Basidiomycota</taxon>
        <taxon>Agaricomycotina</taxon>
        <taxon>Agaricomycetes</taxon>
        <taxon>Agaricomycetidae</taxon>
        <taxon>Agaricales</taxon>
        <taxon>Agaricineae</taxon>
        <taxon>Psathyrellaceae</taxon>
        <taxon>Ephemerocybe</taxon>
    </lineage>
</organism>
<dbReference type="Proteomes" id="UP000521943">
    <property type="component" value="Unassembled WGS sequence"/>
</dbReference>
<evidence type="ECO:0000313" key="3">
    <source>
        <dbReference type="Proteomes" id="UP000521943"/>
    </source>
</evidence>
<dbReference type="EMBL" id="JACGCI010000029">
    <property type="protein sequence ID" value="KAF6755594.1"/>
    <property type="molecule type" value="Genomic_DNA"/>
</dbReference>
<sequence>WGPADGPCCTIGDFRLDLTKPPADKWNSSAKKVFTLAFLDRDDPELAALKPTKEDVGRLFVSNFRATRSKMLWAQLEPADKEEEKQVRRRQERKRWLYFRRVRAAERSQKTNRHLGLLGALGIDGMSTDASDHNTGTGRPIFRIMNKLWRHPNATGCLRTLDGLHRDSRFRPLRRNTQGAHPHDRILSSLPSTSPPVPGLPSGLYNPKWLGLQTDAIREYLEIIESGPYDFSHPAEIDE</sequence>
<evidence type="ECO:0000256" key="1">
    <source>
        <dbReference type="SAM" id="MobiDB-lite"/>
    </source>
</evidence>
<feature type="region of interest" description="Disordered" evidence="1">
    <location>
        <begin position="174"/>
        <end position="195"/>
    </location>
</feature>
<name>A0A8H6I024_9AGAR</name>